<feature type="transmembrane region" description="Helical" evidence="16">
    <location>
        <begin position="124"/>
        <end position="140"/>
    </location>
</feature>
<evidence type="ECO:0000256" key="15">
    <source>
        <dbReference type="ARBA" id="ARBA00049902"/>
    </source>
</evidence>
<comment type="subcellular location">
    <subcellularLocation>
        <location evidence="16">Cell inner membrane</location>
        <topology evidence="16">Multi-pass membrane protein</topology>
    </subcellularLocation>
    <subcellularLocation>
        <location evidence="1">Cell membrane</location>
        <topology evidence="1">Multi-pass membrane protein</topology>
    </subcellularLocation>
    <text evidence="16">Localizes to the division septum.</text>
</comment>
<keyword evidence="8 16" id="KW-0133">Cell shape</keyword>
<evidence type="ECO:0000256" key="16">
    <source>
        <dbReference type="HAMAP-Rule" id="MF_00913"/>
    </source>
</evidence>
<keyword evidence="10 16" id="KW-1133">Transmembrane helix</keyword>
<keyword evidence="16" id="KW-0997">Cell inner membrane</keyword>
<feature type="transmembrane region" description="Helical" evidence="16">
    <location>
        <begin position="207"/>
        <end position="224"/>
    </location>
</feature>
<evidence type="ECO:0000256" key="11">
    <source>
        <dbReference type="ARBA" id="ARBA00023136"/>
    </source>
</evidence>
<comment type="pathway">
    <text evidence="2 16">Cell wall biogenesis; peptidoglycan biosynthesis.</text>
</comment>
<keyword evidence="4 16" id="KW-0132">Cell division</keyword>
<keyword evidence="12 16" id="KW-0131">Cell cycle</keyword>
<dbReference type="PANTHER" id="PTHR30474:SF2">
    <property type="entry name" value="PEPTIDOGLYCAN GLYCOSYLTRANSFERASE FTSW-RELATED"/>
    <property type="match status" value="1"/>
</dbReference>
<keyword evidence="3 16" id="KW-1003">Cell membrane</keyword>
<evidence type="ECO:0000256" key="3">
    <source>
        <dbReference type="ARBA" id="ARBA00022475"/>
    </source>
</evidence>
<feature type="transmembrane region" description="Helical" evidence="16">
    <location>
        <begin position="60"/>
        <end position="77"/>
    </location>
</feature>
<evidence type="ECO:0000256" key="4">
    <source>
        <dbReference type="ARBA" id="ARBA00022618"/>
    </source>
</evidence>
<dbReference type="InterPro" id="IPR013437">
    <property type="entry name" value="FtsW"/>
</dbReference>
<evidence type="ECO:0000256" key="6">
    <source>
        <dbReference type="ARBA" id="ARBA00022679"/>
    </source>
</evidence>
<dbReference type="EC" id="2.4.99.28" evidence="16"/>
<feature type="transmembrane region" description="Helical" evidence="16">
    <location>
        <begin position="307"/>
        <end position="333"/>
    </location>
</feature>
<feature type="transmembrane region" description="Helical" evidence="16">
    <location>
        <begin position="231"/>
        <end position="251"/>
    </location>
</feature>
<dbReference type="GO" id="GO:0043093">
    <property type="term" value="P:FtsZ-dependent cytokinesis"/>
    <property type="evidence" value="ECO:0007669"/>
    <property type="project" value="UniProtKB-UniRule"/>
</dbReference>
<dbReference type="InterPro" id="IPR018365">
    <property type="entry name" value="Cell_cycle_FtsW-rel_CS"/>
</dbReference>
<dbReference type="GO" id="GO:0032153">
    <property type="term" value="C:cell division site"/>
    <property type="evidence" value="ECO:0007669"/>
    <property type="project" value="UniProtKB-UniRule"/>
</dbReference>
<dbReference type="GO" id="GO:0015648">
    <property type="term" value="F:lipid-linked peptidoglycan transporter activity"/>
    <property type="evidence" value="ECO:0007669"/>
    <property type="project" value="TreeGrafter"/>
</dbReference>
<evidence type="ECO:0000313" key="17">
    <source>
        <dbReference type="EMBL" id="EFC53119.1"/>
    </source>
</evidence>
<keyword evidence="13 16" id="KW-0961">Cell wall biogenesis/degradation</keyword>
<dbReference type="InterPro" id="IPR001182">
    <property type="entry name" value="FtsW/RodA"/>
</dbReference>
<evidence type="ECO:0000256" key="8">
    <source>
        <dbReference type="ARBA" id="ARBA00022960"/>
    </source>
</evidence>
<dbReference type="Proteomes" id="UP000004621">
    <property type="component" value="Unassembled WGS sequence"/>
</dbReference>
<evidence type="ECO:0000256" key="10">
    <source>
        <dbReference type="ARBA" id="ARBA00022989"/>
    </source>
</evidence>
<accession>A0A9W5N0A6</accession>
<dbReference type="EMBL" id="ACEO02000001">
    <property type="protein sequence ID" value="EFC53119.1"/>
    <property type="molecule type" value="Genomic_DNA"/>
</dbReference>
<dbReference type="GO" id="GO:0009252">
    <property type="term" value="P:peptidoglycan biosynthetic process"/>
    <property type="evidence" value="ECO:0007669"/>
    <property type="project" value="UniProtKB-UniRule"/>
</dbReference>
<protein>
    <recommendedName>
        <fullName evidence="16">Probable peptidoglycan glycosyltransferase FtsW</fullName>
        <shortName evidence="16">PGT</shortName>
        <ecNumber evidence="16">2.4.99.28</ecNumber>
    </recommendedName>
    <alternativeName>
        <fullName evidence="16">Cell division protein FtsW</fullName>
    </alternativeName>
    <alternativeName>
        <fullName evidence="16">Cell wall polymerase</fullName>
    </alternativeName>
    <alternativeName>
        <fullName evidence="16">Peptidoglycan polymerase</fullName>
        <shortName evidence="16">PG polymerase</shortName>
    </alternativeName>
</protein>
<evidence type="ECO:0000256" key="12">
    <source>
        <dbReference type="ARBA" id="ARBA00023306"/>
    </source>
</evidence>
<sequence>MISLSKMLDRPIARDGRKFDVSLLWMVVLMTVFSLIMIYSASIAYAASEGGSQFSFVSKQAMFILFTVAICLPLFLLKMSFWRRIIPFYFAVSGLLLLLVLFVGREINGATRWIHIGPLNLQPTEFFKLATVLYLSSLFTRREEMLRDLDSLGWSSLFTGIGDLVCSPFKSEAWVRVKERFRKFKTLILPIMLVAFGLVLIMGQPDFGSFVVIVVITMGMLFLAGFPWKYFAVLVATVVSGMGLLILAAPYRMARVAAFLDPWSDPLGKGYQLTHSLMAIARGGWFGEGLGASLEKRFYLPEAHTDFIFAVIGEEFGFLGMLVLVFCYGWLVWRAFSIGKQARDSGLMFSAYIANGIGIWIGIQSFFNIGVNIGILPTKGLTLPFMSYGGSAVFIMLVCVTLLLRIDYENRQKMRGYSVE</sequence>
<keyword evidence="11 16" id="KW-0472">Membrane</keyword>
<dbReference type="GO" id="GO:0071555">
    <property type="term" value="P:cell wall organization"/>
    <property type="evidence" value="ECO:0007669"/>
    <property type="project" value="UniProtKB-KW"/>
</dbReference>
<keyword evidence="6 16" id="KW-0808">Transferase</keyword>
<keyword evidence="9 16" id="KW-0573">Peptidoglycan synthesis</keyword>
<feature type="transmembrane region" description="Helical" evidence="16">
    <location>
        <begin position="21"/>
        <end position="48"/>
    </location>
</feature>
<feature type="transmembrane region" description="Helical" evidence="16">
    <location>
        <begin position="184"/>
        <end position="201"/>
    </location>
</feature>
<gene>
    <name evidence="16 17" type="primary">ftsW</name>
    <name evidence="17" type="ORF">NEISUBOT_03116</name>
</gene>
<evidence type="ECO:0000256" key="7">
    <source>
        <dbReference type="ARBA" id="ARBA00022692"/>
    </source>
</evidence>
<dbReference type="Pfam" id="PF01098">
    <property type="entry name" value="FTSW_RODA_SPOVE"/>
    <property type="match status" value="1"/>
</dbReference>
<evidence type="ECO:0000256" key="1">
    <source>
        <dbReference type="ARBA" id="ARBA00004651"/>
    </source>
</evidence>
<comment type="similarity">
    <text evidence="14 16">Belongs to the SEDS family. FtsW subfamily.</text>
</comment>
<evidence type="ECO:0000256" key="13">
    <source>
        <dbReference type="ARBA" id="ARBA00023316"/>
    </source>
</evidence>
<proteinExistence type="inferred from homology"/>
<dbReference type="GO" id="GO:0008360">
    <property type="term" value="P:regulation of cell shape"/>
    <property type="evidence" value="ECO:0007669"/>
    <property type="project" value="UniProtKB-KW"/>
</dbReference>
<evidence type="ECO:0000256" key="14">
    <source>
        <dbReference type="ARBA" id="ARBA00038053"/>
    </source>
</evidence>
<keyword evidence="7 16" id="KW-0812">Transmembrane</keyword>
<reference evidence="17 18" key="1">
    <citation type="submission" date="2010-01" db="EMBL/GenBank/DDBJ databases">
        <authorList>
            <person name="Weinstock G."/>
            <person name="Sodergren E."/>
            <person name="Clifton S."/>
            <person name="Fulton L."/>
            <person name="Fulton B."/>
            <person name="Courtney L."/>
            <person name="Fronick C."/>
            <person name="Harrison M."/>
            <person name="Strong C."/>
            <person name="Farmer C."/>
            <person name="Delahaunty K."/>
            <person name="Markovic C."/>
            <person name="Hall O."/>
            <person name="Minx P."/>
            <person name="Tomlinson C."/>
            <person name="Mitreva M."/>
            <person name="Nelson J."/>
            <person name="Hou S."/>
            <person name="Wollam A."/>
            <person name="Pepin K.H."/>
            <person name="Johnson M."/>
            <person name="Bhonagiri V."/>
            <person name="Nash W.E."/>
            <person name="Warren W."/>
            <person name="Chinwalla A."/>
            <person name="Mardis E.R."/>
            <person name="Wilson R.K."/>
        </authorList>
    </citation>
    <scope>NUCLEOTIDE SEQUENCE [LARGE SCALE GENOMIC DNA]</scope>
    <source>
        <strain evidence="17 18">NJ9703</strain>
    </source>
</reference>
<comment type="caution">
    <text evidence="17">The sequence shown here is derived from an EMBL/GenBank/DDBJ whole genome shotgun (WGS) entry which is preliminary data.</text>
</comment>
<name>A0A9W5N0A6_NEISU</name>
<dbReference type="RefSeq" id="WP_004518878.1">
    <property type="nucleotide sequence ID" value="NZ_ACEO02000001.1"/>
</dbReference>
<feature type="transmembrane region" description="Helical" evidence="16">
    <location>
        <begin position="387"/>
        <end position="406"/>
    </location>
</feature>
<evidence type="ECO:0000256" key="5">
    <source>
        <dbReference type="ARBA" id="ARBA00022676"/>
    </source>
</evidence>
<dbReference type="GO" id="GO:0008955">
    <property type="term" value="F:peptidoglycan glycosyltransferase activity"/>
    <property type="evidence" value="ECO:0007669"/>
    <property type="project" value="UniProtKB-UniRule"/>
</dbReference>
<organism evidence="17 18">
    <name type="scientific">Neisseria subflava NJ9703</name>
    <dbReference type="NCBI Taxonomy" id="546268"/>
    <lineage>
        <taxon>Bacteria</taxon>
        <taxon>Pseudomonadati</taxon>
        <taxon>Pseudomonadota</taxon>
        <taxon>Betaproteobacteria</taxon>
        <taxon>Neisseriales</taxon>
        <taxon>Neisseriaceae</taxon>
        <taxon>Neisseria</taxon>
    </lineage>
</organism>
<comment type="catalytic activity">
    <reaction evidence="15 16">
        <text>[GlcNAc-(1-&gt;4)-Mur2Ac(oyl-L-Ala-gamma-D-Glu-L-Lys-D-Ala-D-Ala)](n)-di-trans,octa-cis-undecaprenyl diphosphate + beta-D-GlcNAc-(1-&gt;4)-Mur2Ac(oyl-L-Ala-gamma-D-Glu-L-Lys-D-Ala-D-Ala)-di-trans,octa-cis-undecaprenyl diphosphate = [GlcNAc-(1-&gt;4)-Mur2Ac(oyl-L-Ala-gamma-D-Glu-L-Lys-D-Ala-D-Ala)](n+1)-di-trans,octa-cis-undecaprenyl diphosphate + di-trans,octa-cis-undecaprenyl diphosphate + H(+)</text>
        <dbReference type="Rhea" id="RHEA:23708"/>
        <dbReference type="Rhea" id="RHEA-COMP:9602"/>
        <dbReference type="Rhea" id="RHEA-COMP:9603"/>
        <dbReference type="ChEBI" id="CHEBI:15378"/>
        <dbReference type="ChEBI" id="CHEBI:58405"/>
        <dbReference type="ChEBI" id="CHEBI:60033"/>
        <dbReference type="ChEBI" id="CHEBI:78435"/>
        <dbReference type="EC" id="2.4.99.28"/>
    </reaction>
</comment>
<evidence type="ECO:0000256" key="9">
    <source>
        <dbReference type="ARBA" id="ARBA00022984"/>
    </source>
</evidence>
<feature type="transmembrane region" description="Helical" evidence="16">
    <location>
        <begin position="345"/>
        <end position="367"/>
    </location>
</feature>
<dbReference type="HAMAP" id="MF_00913">
    <property type="entry name" value="PGT_FtsW_proteobact"/>
    <property type="match status" value="1"/>
</dbReference>
<evidence type="ECO:0000313" key="18">
    <source>
        <dbReference type="Proteomes" id="UP000004621"/>
    </source>
</evidence>
<keyword evidence="5 16" id="KW-0328">Glycosyltransferase</keyword>
<dbReference type="PROSITE" id="PS00428">
    <property type="entry name" value="FTSW_RODA_SPOVE"/>
    <property type="match status" value="1"/>
</dbReference>
<feature type="transmembrane region" description="Helical" evidence="16">
    <location>
        <begin position="86"/>
        <end position="104"/>
    </location>
</feature>
<comment type="function">
    <text evidence="16">Peptidoglycan polymerase that is essential for cell division.</text>
</comment>
<dbReference type="AlphaFoldDB" id="A0A9W5N0A6"/>
<dbReference type="PANTHER" id="PTHR30474">
    <property type="entry name" value="CELL CYCLE PROTEIN"/>
    <property type="match status" value="1"/>
</dbReference>
<dbReference type="GO" id="GO:0005886">
    <property type="term" value="C:plasma membrane"/>
    <property type="evidence" value="ECO:0007669"/>
    <property type="project" value="UniProtKB-SubCell"/>
</dbReference>
<evidence type="ECO:0000256" key="2">
    <source>
        <dbReference type="ARBA" id="ARBA00004752"/>
    </source>
</evidence>